<sequence length="493" mass="56978">MDPKYFLSDNPKTLATAIKQAVNSDRVASYKDKMRQGVRYYKYKHDILKFRLFYVDNEGKMHEETSRSNIKIPHAYLTELIDQKAQYLLSNPIEITTEQQGLQEFLDQYIDEDFQLMLQEAVEGASQKGYEFVYTELGEDRLSFSVADSLKVIEIHDADNKLIAIIRYYDTDVYKEGKTIKVTRSELWDKEKVWYFVSEGDYMKTFKLDPNVQVNPLYHDTRIDPETEEAFGRSIGAALGKSDFIPFLRLDNNKYKTTDLEPIKPLIDDYDLMACALSNNLQDFDQPFFAVKNFSGDNYETLINNLRSRGAVGTGDNGGLEVHTVNIPVEARKEKLKVDKEGIYKFGMGFDSSQVGDGNVTNVVIQSRYTLLDLKCNKMEVRLRKLVKQMLELIVADINDRHGKSYDTSDIEITITRDTMIDETEVEEREKTKAERKQVELDTILEAAARLDDDTVLKAICDLLELDYEEVQRMVDEQDYKEPMTKEGEEDDE</sequence>
<protein>
    <submittedName>
        <fullName evidence="1">SPP1 family phage portal protein</fullName>
    </submittedName>
</protein>
<gene>
    <name evidence="2" type="ORF">I590_02557</name>
    <name evidence="1" type="ORF">UAK_02613</name>
</gene>
<dbReference type="EMBL" id="AJAL01000014">
    <property type="protein sequence ID" value="EOH77040.1"/>
    <property type="molecule type" value="Genomic_DNA"/>
</dbReference>
<organism evidence="1 3">
    <name type="scientific">Enterococcus raffinosus ATCC 49464</name>
    <dbReference type="NCBI Taxonomy" id="1158602"/>
    <lineage>
        <taxon>Bacteria</taxon>
        <taxon>Bacillati</taxon>
        <taxon>Bacillota</taxon>
        <taxon>Bacilli</taxon>
        <taxon>Lactobacillales</taxon>
        <taxon>Enterococcaceae</taxon>
        <taxon>Enterococcus</taxon>
    </lineage>
</organism>
<dbReference type="EMBL" id="ASWF01000003">
    <property type="protein sequence ID" value="EOT75733.1"/>
    <property type="molecule type" value="Genomic_DNA"/>
</dbReference>
<dbReference type="Pfam" id="PF05133">
    <property type="entry name" value="SPP1_portal"/>
    <property type="match status" value="1"/>
</dbReference>
<evidence type="ECO:0000313" key="1">
    <source>
        <dbReference type="EMBL" id="EOH77040.1"/>
    </source>
</evidence>
<dbReference type="Proteomes" id="UP000013877">
    <property type="component" value="Unassembled WGS sequence"/>
</dbReference>
<comment type="caution">
    <text evidence="1">The sequence shown here is derived from an EMBL/GenBank/DDBJ whole genome shotgun (WGS) entry which is preliminary data.</text>
</comment>
<name>R2R005_9ENTE</name>
<dbReference type="Proteomes" id="UP000014158">
    <property type="component" value="Unassembled WGS sequence"/>
</dbReference>
<proteinExistence type="predicted"/>
<dbReference type="HOGENOM" id="CLU_041766_1_0_9"/>
<dbReference type="PATRIC" id="fig|1158602.3.peg.2613"/>
<evidence type="ECO:0000313" key="4">
    <source>
        <dbReference type="Proteomes" id="UP000014158"/>
    </source>
</evidence>
<keyword evidence="4" id="KW-1185">Reference proteome</keyword>
<dbReference type="RefSeq" id="WP_010745821.1">
    <property type="nucleotide sequence ID" value="NZ_ASWF01000003.1"/>
</dbReference>
<reference evidence="1 3" key="1">
    <citation type="submission" date="2013-02" db="EMBL/GenBank/DDBJ databases">
        <title>The Genome Sequence of Enterococcus raffinosus ATCC_49464.</title>
        <authorList>
            <consortium name="The Broad Institute Genome Sequencing Platform"/>
            <consortium name="The Broad Institute Genome Sequencing Center for Infectious Disease"/>
            <person name="Earl A.M."/>
            <person name="Gilmore M.S."/>
            <person name="Lebreton F."/>
            <person name="Walker B."/>
            <person name="Young S.K."/>
            <person name="Zeng Q."/>
            <person name="Gargeya S."/>
            <person name="Fitzgerald M."/>
            <person name="Haas B."/>
            <person name="Abouelleil A."/>
            <person name="Alvarado L."/>
            <person name="Arachchi H.M."/>
            <person name="Berlin A.M."/>
            <person name="Chapman S.B."/>
            <person name="Dewar J."/>
            <person name="Goldberg J."/>
            <person name="Griggs A."/>
            <person name="Gujja S."/>
            <person name="Hansen M."/>
            <person name="Howarth C."/>
            <person name="Imamovic A."/>
            <person name="Larimer J."/>
            <person name="McCowan C."/>
            <person name="Murphy C."/>
            <person name="Neiman D."/>
            <person name="Pearson M."/>
            <person name="Priest M."/>
            <person name="Roberts A."/>
            <person name="Saif S."/>
            <person name="Shea T."/>
            <person name="Sisk P."/>
            <person name="Sykes S."/>
            <person name="Wortman J."/>
            <person name="Nusbaum C."/>
            <person name="Birren B."/>
        </authorList>
    </citation>
    <scope>NUCLEOTIDE SEQUENCE [LARGE SCALE GENOMIC DNA]</scope>
    <source>
        <strain evidence="1 3">ATCC 49464</strain>
    </source>
</reference>
<evidence type="ECO:0000313" key="3">
    <source>
        <dbReference type="Proteomes" id="UP000013877"/>
    </source>
</evidence>
<accession>R2R005</accession>
<evidence type="ECO:0000313" key="2">
    <source>
        <dbReference type="EMBL" id="EOT75733.1"/>
    </source>
</evidence>
<reference evidence="2 4" key="2">
    <citation type="submission" date="2013-03" db="EMBL/GenBank/DDBJ databases">
        <title>The Genome Sequence of Enterococcus raffinosus ATCC_49464 (PacBio/Illumina hybrid assembly).</title>
        <authorList>
            <consortium name="The Broad Institute Genomics Platform"/>
            <consortium name="The Broad Institute Genome Sequencing Center for Infectious Disease"/>
            <person name="Earl A."/>
            <person name="Russ C."/>
            <person name="Gilmore M."/>
            <person name="Surin D."/>
            <person name="Walker B."/>
            <person name="Young S."/>
            <person name="Zeng Q."/>
            <person name="Gargeya S."/>
            <person name="Fitzgerald M."/>
            <person name="Haas B."/>
            <person name="Abouelleil A."/>
            <person name="Allen A.W."/>
            <person name="Alvarado L."/>
            <person name="Arachchi H.M."/>
            <person name="Berlin A.M."/>
            <person name="Chapman S.B."/>
            <person name="Gainer-Dewar J."/>
            <person name="Goldberg J."/>
            <person name="Griggs A."/>
            <person name="Gujja S."/>
            <person name="Hansen M."/>
            <person name="Howarth C."/>
            <person name="Imamovic A."/>
            <person name="Ireland A."/>
            <person name="Larimer J."/>
            <person name="McCowan C."/>
            <person name="Murphy C."/>
            <person name="Pearson M."/>
            <person name="Poon T.W."/>
            <person name="Priest M."/>
            <person name="Roberts A."/>
            <person name="Saif S."/>
            <person name="Shea T."/>
            <person name="Sisk P."/>
            <person name="Sykes S."/>
            <person name="Wortman J."/>
            <person name="Nusbaum C."/>
            <person name="Birren B."/>
        </authorList>
    </citation>
    <scope>NUCLEOTIDE SEQUENCE [LARGE SCALE GENOMIC DNA]</scope>
    <source>
        <strain evidence="2 4">ATCC 49464</strain>
    </source>
</reference>
<dbReference type="OrthoDB" id="1697867at2"/>
<dbReference type="AlphaFoldDB" id="R2R005"/>
<dbReference type="InterPro" id="IPR021145">
    <property type="entry name" value="Portal_protein_SPP1_Gp6-like"/>
</dbReference>
<dbReference type="eggNOG" id="ENOG502Z7ZB">
    <property type="taxonomic scope" value="Bacteria"/>
</dbReference>